<name>A0A9W7GVZ8_HIBTR</name>
<sequence length="432" mass="50926">MSVTAGVSDTVIAIRDKLRGKIGQTKVKRYWPGKAPEWADDADEDGDIRMARSAALEKAFPSHEDPGIVLKDDPRLRRLAESRVDNRDEIRADHRRIRQAEIVSTEEEENLRNEGADAEEEDEDALEERRRRIREKLLQRKQEETPLLEEEEEEEVEEEEEESEYETDSEEEHMGIAMAKAVFVPKSERETIAERKRLEAEEQAMEEAEKRKLEHRKIETRQLVVEKIREDAEIQKNMELEANIEDVDTDDEINEAEEYEAWKAREIARIKRDRDEREAMIKEREEIEKVRNMTEEERREWERRNPKPAPPPKQKWKFMQKYFHKGAFFQTDADDPAATARAYNIYHRDFSAPTGDDKMDKTILPKVMQVKHFGRSGRTKWTHLVNEDTTDWNNPWTYNDPLRAKYNAKMAAVNAPIAKPKGSKKLKDWEAR</sequence>
<feature type="region of interest" description="Disordered" evidence="1">
    <location>
        <begin position="80"/>
        <end position="127"/>
    </location>
</feature>
<dbReference type="InterPro" id="IPR009730">
    <property type="entry name" value="MFAP1_C"/>
</dbReference>
<dbReference type="InterPro" id="IPR033194">
    <property type="entry name" value="MFAP1"/>
</dbReference>
<organism evidence="3 4">
    <name type="scientific">Hibiscus trionum</name>
    <name type="common">Flower of an hour</name>
    <dbReference type="NCBI Taxonomy" id="183268"/>
    <lineage>
        <taxon>Eukaryota</taxon>
        <taxon>Viridiplantae</taxon>
        <taxon>Streptophyta</taxon>
        <taxon>Embryophyta</taxon>
        <taxon>Tracheophyta</taxon>
        <taxon>Spermatophyta</taxon>
        <taxon>Magnoliopsida</taxon>
        <taxon>eudicotyledons</taxon>
        <taxon>Gunneridae</taxon>
        <taxon>Pentapetalae</taxon>
        <taxon>rosids</taxon>
        <taxon>malvids</taxon>
        <taxon>Malvales</taxon>
        <taxon>Malvaceae</taxon>
        <taxon>Malvoideae</taxon>
        <taxon>Hibiscus</taxon>
    </lineage>
</organism>
<evidence type="ECO:0000256" key="1">
    <source>
        <dbReference type="SAM" id="MobiDB-lite"/>
    </source>
</evidence>
<feature type="domain" description="Micro-fibrillar-associated protein 1 C-terminal" evidence="2">
    <location>
        <begin position="168"/>
        <end position="389"/>
    </location>
</feature>
<dbReference type="OrthoDB" id="1111734at2759"/>
<dbReference type="Proteomes" id="UP001165190">
    <property type="component" value="Unassembled WGS sequence"/>
</dbReference>
<reference evidence="3" key="1">
    <citation type="submission" date="2023-05" db="EMBL/GenBank/DDBJ databases">
        <title>Genome and transcriptome analyses reveal genes involved in the formation of fine ridges on petal epidermal cells in Hibiscus trionum.</title>
        <authorList>
            <person name="Koshimizu S."/>
            <person name="Masuda S."/>
            <person name="Ishii T."/>
            <person name="Shirasu K."/>
            <person name="Hoshino A."/>
            <person name="Arita M."/>
        </authorList>
    </citation>
    <scope>NUCLEOTIDE SEQUENCE</scope>
    <source>
        <strain evidence="3">Hamamatsu line</strain>
    </source>
</reference>
<dbReference type="AlphaFoldDB" id="A0A9W7GVZ8"/>
<feature type="region of interest" description="Disordered" evidence="1">
    <location>
        <begin position="291"/>
        <end position="314"/>
    </location>
</feature>
<dbReference type="PANTHER" id="PTHR15327">
    <property type="entry name" value="MICROFIBRIL-ASSOCIATED PROTEIN"/>
    <property type="match status" value="1"/>
</dbReference>
<feature type="compositionally biased region" description="Acidic residues" evidence="1">
    <location>
        <begin position="146"/>
        <end position="171"/>
    </location>
</feature>
<proteinExistence type="predicted"/>
<dbReference type="Pfam" id="PF06991">
    <property type="entry name" value="MFAP1"/>
    <property type="match status" value="1"/>
</dbReference>
<feature type="compositionally biased region" description="Acidic residues" evidence="1">
    <location>
        <begin position="116"/>
        <end position="126"/>
    </location>
</feature>
<accession>A0A9W7GVZ8</accession>
<feature type="compositionally biased region" description="Basic and acidic residues" evidence="1">
    <location>
        <begin position="291"/>
        <end position="305"/>
    </location>
</feature>
<dbReference type="EMBL" id="BSYR01000004">
    <property type="protein sequence ID" value="GMI66057.1"/>
    <property type="molecule type" value="Genomic_DNA"/>
</dbReference>
<evidence type="ECO:0000313" key="3">
    <source>
        <dbReference type="EMBL" id="GMI66057.1"/>
    </source>
</evidence>
<gene>
    <name evidence="3" type="ORF">HRI_000275000</name>
</gene>
<feature type="compositionally biased region" description="Basic and acidic residues" evidence="1">
    <location>
        <begin position="80"/>
        <end position="92"/>
    </location>
</feature>
<keyword evidence="4" id="KW-1185">Reference proteome</keyword>
<comment type="caution">
    <text evidence="3">The sequence shown here is derived from an EMBL/GenBank/DDBJ whole genome shotgun (WGS) entry which is preliminary data.</text>
</comment>
<feature type="region of interest" description="Disordered" evidence="1">
    <location>
        <begin position="140"/>
        <end position="173"/>
    </location>
</feature>
<evidence type="ECO:0000313" key="4">
    <source>
        <dbReference type="Proteomes" id="UP001165190"/>
    </source>
</evidence>
<evidence type="ECO:0000259" key="2">
    <source>
        <dbReference type="Pfam" id="PF06991"/>
    </source>
</evidence>
<protein>
    <recommendedName>
        <fullName evidence="2">Micro-fibrillar-associated protein 1 C-terminal domain-containing protein</fullName>
    </recommendedName>
</protein>